<protein>
    <submittedName>
        <fullName evidence="1">Uncharacterized protein</fullName>
    </submittedName>
</protein>
<evidence type="ECO:0000313" key="1">
    <source>
        <dbReference type="EMBL" id="KAK7583694.1"/>
    </source>
</evidence>
<keyword evidence="2" id="KW-1185">Reference proteome</keyword>
<gene>
    <name evidence="1" type="ORF">V9T40_004657</name>
</gene>
<organism evidence="1 2">
    <name type="scientific">Parthenolecanium corni</name>
    <dbReference type="NCBI Taxonomy" id="536013"/>
    <lineage>
        <taxon>Eukaryota</taxon>
        <taxon>Metazoa</taxon>
        <taxon>Ecdysozoa</taxon>
        <taxon>Arthropoda</taxon>
        <taxon>Hexapoda</taxon>
        <taxon>Insecta</taxon>
        <taxon>Pterygota</taxon>
        <taxon>Neoptera</taxon>
        <taxon>Paraneoptera</taxon>
        <taxon>Hemiptera</taxon>
        <taxon>Sternorrhyncha</taxon>
        <taxon>Coccoidea</taxon>
        <taxon>Coccidae</taxon>
        <taxon>Parthenolecanium</taxon>
    </lineage>
</organism>
<dbReference type="EMBL" id="JBBCAQ010000032">
    <property type="protein sequence ID" value="KAK7583694.1"/>
    <property type="molecule type" value="Genomic_DNA"/>
</dbReference>
<sequence>MSSVEDGSSSLLAVGLFAVRHNSPHHHHHHHQPPFSRPSMKMSCHVASLQCRLQTSEFRLESVAARTRTHQHRVGYCAAIAISQTITELTSGLLNTRETRF</sequence>
<comment type="caution">
    <text evidence="1">The sequence shown here is derived from an EMBL/GenBank/DDBJ whole genome shotgun (WGS) entry which is preliminary data.</text>
</comment>
<dbReference type="Proteomes" id="UP001367676">
    <property type="component" value="Unassembled WGS sequence"/>
</dbReference>
<accession>A0AAN9TGE6</accession>
<dbReference type="AlphaFoldDB" id="A0AAN9TGE6"/>
<name>A0AAN9TGE6_9HEMI</name>
<evidence type="ECO:0000313" key="2">
    <source>
        <dbReference type="Proteomes" id="UP001367676"/>
    </source>
</evidence>
<proteinExistence type="predicted"/>
<reference evidence="1 2" key="1">
    <citation type="submission" date="2024-03" db="EMBL/GenBank/DDBJ databases">
        <title>Adaptation during the transition from Ophiocordyceps entomopathogen to insect associate is accompanied by gene loss and intensified selection.</title>
        <authorList>
            <person name="Ward C.M."/>
            <person name="Onetto C.A."/>
            <person name="Borneman A.R."/>
        </authorList>
    </citation>
    <scope>NUCLEOTIDE SEQUENCE [LARGE SCALE GENOMIC DNA]</scope>
    <source>
        <strain evidence="1">AWRI1</strain>
        <tissue evidence="1">Single Adult Female</tissue>
    </source>
</reference>